<accession>A0ABS4XPP3</accession>
<evidence type="ECO:0000256" key="1">
    <source>
        <dbReference type="SAM" id="MobiDB-lite"/>
    </source>
</evidence>
<protein>
    <submittedName>
        <fullName evidence="2">Uncharacterized protein</fullName>
    </submittedName>
</protein>
<feature type="region of interest" description="Disordered" evidence="1">
    <location>
        <begin position="89"/>
        <end position="130"/>
    </location>
</feature>
<evidence type="ECO:0000313" key="3">
    <source>
        <dbReference type="Proteomes" id="UP001195422"/>
    </source>
</evidence>
<dbReference type="EMBL" id="JAGIOJ010000001">
    <property type="protein sequence ID" value="MBP2398485.1"/>
    <property type="molecule type" value="Genomic_DNA"/>
</dbReference>
<feature type="compositionally biased region" description="Gly residues" evidence="1">
    <location>
        <begin position="97"/>
        <end position="109"/>
    </location>
</feature>
<evidence type="ECO:0000313" key="2">
    <source>
        <dbReference type="EMBL" id="MBP2398485.1"/>
    </source>
</evidence>
<proteinExistence type="predicted"/>
<gene>
    <name evidence="2" type="ORF">JOF39_001566</name>
</gene>
<name>A0ABS4XPP3_GLUPR</name>
<comment type="caution">
    <text evidence="2">The sequence shown here is derived from an EMBL/GenBank/DDBJ whole genome shotgun (WGS) entry which is preliminary data.</text>
</comment>
<organism evidence="2 3">
    <name type="scientific">Glutamicibacter protophormiae</name>
    <name type="common">Brevibacterium protophormiae</name>
    <dbReference type="NCBI Taxonomy" id="37930"/>
    <lineage>
        <taxon>Bacteria</taxon>
        <taxon>Bacillati</taxon>
        <taxon>Actinomycetota</taxon>
        <taxon>Actinomycetes</taxon>
        <taxon>Micrococcales</taxon>
        <taxon>Micrococcaceae</taxon>
        <taxon>Glutamicibacter</taxon>
    </lineage>
</organism>
<keyword evidence="3" id="KW-1185">Reference proteome</keyword>
<dbReference type="Proteomes" id="UP001195422">
    <property type="component" value="Unassembled WGS sequence"/>
</dbReference>
<sequence>METQKKAMPCTKLLVPSIGSTIHCTVPGRGGGARLRLDLFLAQYPGTGNRGAQRAGDQLLALPVDRGDQVVGVGFFLRPHAAAEGSAQQVGCLPSGSQGGASQGRGGGFQMRFGKINHDSSLSGVRPAKR</sequence>
<reference evidence="2 3" key="1">
    <citation type="submission" date="2021-03" db="EMBL/GenBank/DDBJ databases">
        <title>Sequencing the genomes of 1000 actinobacteria strains.</title>
        <authorList>
            <person name="Klenk H.-P."/>
        </authorList>
    </citation>
    <scope>NUCLEOTIDE SEQUENCE [LARGE SCALE GENOMIC DNA]</scope>
    <source>
        <strain evidence="2 3">DSM 20168</strain>
    </source>
</reference>